<dbReference type="InterPro" id="IPR013656">
    <property type="entry name" value="PAS_4"/>
</dbReference>
<dbReference type="CDD" id="cd00130">
    <property type="entry name" value="PAS"/>
    <property type="match status" value="3"/>
</dbReference>
<evidence type="ECO:0000259" key="6">
    <source>
        <dbReference type="PROSITE" id="PS50112"/>
    </source>
</evidence>
<keyword evidence="4" id="KW-0808">Transferase</keyword>
<evidence type="ECO:0000313" key="8">
    <source>
        <dbReference type="EMBL" id="SHE80119.1"/>
    </source>
</evidence>
<dbReference type="InterPro" id="IPR001610">
    <property type="entry name" value="PAC"/>
</dbReference>
<dbReference type="InterPro" id="IPR035965">
    <property type="entry name" value="PAS-like_dom_sf"/>
</dbReference>
<evidence type="ECO:0000259" key="7">
    <source>
        <dbReference type="PROSITE" id="PS50113"/>
    </source>
</evidence>
<dbReference type="InterPro" id="IPR000014">
    <property type="entry name" value="PAS"/>
</dbReference>
<dbReference type="GO" id="GO:0004673">
    <property type="term" value="F:protein histidine kinase activity"/>
    <property type="evidence" value="ECO:0007669"/>
    <property type="project" value="UniProtKB-EC"/>
</dbReference>
<gene>
    <name evidence="8" type="ORF">SAMN05444008_10316</name>
</gene>
<dbReference type="PANTHER" id="PTHR43304:SF1">
    <property type="entry name" value="PAC DOMAIN-CONTAINING PROTEIN"/>
    <property type="match status" value="1"/>
</dbReference>
<dbReference type="Pfam" id="PF08448">
    <property type="entry name" value="PAS_4"/>
    <property type="match status" value="1"/>
</dbReference>
<feature type="domain" description="PAC" evidence="7">
    <location>
        <begin position="347"/>
        <end position="398"/>
    </location>
</feature>
<evidence type="ECO:0000256" key="3">
    <source>
        <dbReference type="ARBA" id="ARBA00022553"/>
    </source>
</evidence>
<evidence type="ECO:0000256" key="1">
    <source>
        <dbReference type="ARBA" id="ARBA00000085"/>
    </source>
</evidence>
<dbReference type="SUPFAM" id="SSF55785">
    <property type="entry name" value="PYP-like sensor domain (PAS domain)"/>
    <property type="match status" value="5"/>
</dbReference>
<dbReference type="Pfam" id="PF08447">
    <property type="entry name" value="PAS_3"/>
    <property type="match status" value="3"/>
</dbReference>
<dbReference type="EC" id="2.7.13.3" evidence="2"/>
<evidence type="ECO:0000256" key="5">
    <source>
        <dbReference type="ARBA" id="ARBA00022777"/>
    </source>
</evidence>
<comment type="catalytic activity">
    <reaction evidence="1">
        <text>ATP + protein L-histidine = ADP + protein N-phospho-L-histidine.</text>
        <dbReference type="EC" id="2.7.13.3"/>
    </reaction>
</comment>
<dbReference type="EMBL" id="FQUO01000003">
    <property type="protein sequence ID" value="SHE80119.1"/>
    <property type="molecule type" value="Genomic_DNA"/>
</dbReference>
<dbReference type="SMART" id="SM00086">
    <property type="entry name" value="PAC"/>
    <property type="match status" value="3"/>
</dbReference>
<dbReference type="SMART" id="SM00091">
    <property type="entry name" value="PAS"/>
    <property type="match status" value="3"/>
</dbReference>
<reference evidence="8 9" key="1">
    <citation type="submission" date="2016-11" db="EMBL/GenBank/DDBJ databases">
        <authorList>
            <person name="Jaros S."/>
            <person name="Januszkiewicz K."/>
            <person name="Wedrychowicz H."/>
        </authorList>
    </citation>
    <scope>NUCLEOTIDE SEQUENCE [LARGE SCALE GENOMIC DNA]</scope>
    <source>
        <strain evidence="8 9">DSM 26897</strain>
    </source>
</reference>
<dbReference type="PROSITE" id="PS50112">
    <property type="entry name" value="PAS"/>
    <property type="match status" value="1"/>
</dbReference>
<dbReference type="InterPro" id="IPR013655">
    <property type="entry name" value="PAS_fold_3"/>
</dbReference>
<evidence type="ECO:0000313" key="9">
    <source>
        <dbReference type="Proteomes" id="UP000184368"/>
    </source>
</evidence>
<keyword evidence="9" id="KW-1185">Reference proteome</keyword>
<sequence length="687" mass="78216">MKEATAINPEHAPRQVLLSINAKLALLQGAWSWDLHSAAVYCSDVMAFSQNFEGTKGIIHPEDLEKLKAALSLLPEMTIGRLSFRMITTFGEIKELVGSQVQLSEIEPWMAEQYETAENWEARLRNQAQQKETTFLRLRNSLADTSERHADAGSWYINKVSGETWYSDNMYRLHGVPPQSLNAHPHTFNIFIHPEDKVVVQEAFEQAFSGELPLHLDYRIIRPGGEWVWVRQITYWGFNNQGQPVLGGLLRSLQEAQQLQAQLEASDLQLRIQQQVLQQAEKQSQFGYWIMNLVTRKTNFSAAYLRIHGLKTGTVATQSFFLNLVHPDDKALVAERMKNLNKTHELPETEYRIIRPDGKVRYLQLSGKLSVFANNELVMVAVANDITARKAQEQTLQELNDTVILQNNTLLQMEEVGELASLVLFPDGSMRWSDGLYRLLGYRPKSVEPLLVIWRKSVHPADLKVFNDNFNLLLNEQLVAPFSFRVITRTGVRLVVLSFSSVTEQGRVAMVGILQDLTHRQDQERQSGMQERYNRLLEDVSKDILIYTNTENTILGWNAAAVAKTGIEKEKAIGANLFDCLPALRSETFLAQLNAALEGREVQVQKGRFQYLPGPQSFQLSPHLDESGTVHGVLHLVQDIARELDLQQQLSERLSFIESLVDASVDRIVVLDKHMNYLYWNPRAEAY</sequence>
<name>A0A1M4WFU0_9BACT</name>
<dbReference type="STRING" id="1302690.BUE76_07315"/>
<feature type="domain" description="PAS" evidence="6">
    <location>
        <begin position="529"/>
        <end position="600"/>
    </location>
</feature>
<dbReference type="Gene3D" id="3.30.450.20">
    <property type="entry name" value="PAS domain"/>
    <property type="match status" value="4"/>
</dbReference>
<dbReference type="NCBIfam" id="TIGR00229">
    <property type="entry name" value="sensory_box"/>
    <property type="match status" value="2"/>
</dbReference>
<dbReference type="PROSITE" id="PS50113">
    <property type="entry name" value="PAC"/>
    <property type="match status" value="2"/>
</dbReference>
<evidence type="ECO:0000256" key="4">
    <source>
        <dbReference type="ARBA" id="ARBA00022679"/>
    </source>
</evidence>
<feature type="domain" description="PAC" evidence="7">
    <location>
        <begin position="595"/>
        <end position="652"/>
    </location>
</feature>
<protein>
    <recommendedName>
        <fullName evidence="2">histidine kinase</fullName>
        <ecNumber evidence="2">2.7.13.3</ecNumber>
    </recommendedName>
</protein>
<organism evidence="8 9">
    <name type="scientific">Cnuella takakiae</name>
    <dbReference type="NCBI Taxonomy" id="1302690"/>
    <lineage>
        <taxon>Bacteria</taxon>
        <taxon>Pseudomonadati</taxon>
        <taxon>Bacteroidota</taxon>
        <taxon>Chitinophagia</taxon>
        <taxon>Chitinophagales</taxon>
        <taxon>Chitinophagaceae</taxon>
        <taxon>Cnuella</taxon>
    </lineage>
</organism>
<keyword evidence="5" id="KW-0418">Kinase</keyword>
<dbReference type="Proteomes" id="UP000184368">
    <property type="component" value="Unassembled WGS sequence"/>
</dbReference>
<dbReference type="InterPro" id="IPR000700">
    <property type="entry name" value="PAS-assoc_C"/>
</dbReference>
<dbReference type="PANTHER" id="PTHR43304">
    <property type="entry name" value="PHYTOCHROME-LIKE PROTEIN CPH1"/>
    <property type="match status" value="1"/>
</dbReference>
<accession>A0A1M4WFU0</accession>
<dbReference type="AlphaFoldDB" id="A0A1M4WFU0"/>
<dbReference type="Gene3D" id="2.10.70.100">
    <property type="match status" value="1"/>
</dbReference>
<evidence type="ECO:0000256" key="2">
    <source>
        <dbReference type="ARBA" id="ARBA00012438"/>
    </source>
</evidence>
<proteinExistence type="predicted"/>
<keyword evidence="3" id="KW-0597">Phosphoprotein</keyword>
<dbReference type="InterPro" id="IPR052162">
    <property type="entry name" value="Sensor_kinase/Photoreceptor"/>
</dbReference>